<keyword evidence="11" id="KW-1185">Reference proteome</keyword>
<evidence type="ECO:0008006" key="12">
    <source>
        <dbReference type="Google" id="ProtNLM"/>
    </source>
</evidence>
<evidence type="ECO:0000256" key="1">
    <source>
        <dbReference type="ARBA" id="ARBA00001971"/>
    </source>
</evidence>
<accession>A0A8K0K1S7</accession>
<dbReference type="InterPro" id="IPR036396">
    <property type="entry name" value="Cyt_P450_sf"/>
</dbReference>
<dbReference type="EMBL" id="KZ308294">
    <property type="protein sequence ID" value="KAG8226720.1"/>
    <property type="molecule type" value="Genomic_DNA"/>
</dbReference>
<evidence type="ECO:0000256" key="3">
    <source>
        <dbReference type="ARBA" id="ARBA00022617"/>
    </source>
</evidence>
<dbReference type="GO" id="GO:0005506">
    <property type="term" value="F:iron ion binding"/>
    <property type="evidence" value="ECO:0007669"/>
    <property type="project" value="InterPro"/>
</dbReference>
<evidence type="ECO:0000256" key="9">
    <source>
        <dbReference type="RuleBase" id="RU000461"/>
    </source>
</evidence>
<evidence type="ECO:0000313" key="11">
    <source>
        <dbReference type="Proteomes" id="UP000792457"/>
    </source>
</evidence>
<keyword evidence="5 9" id="KW-0560">Oxidoreductase</keyword>
<evidence type="ECO:0000256" key="2">
    <source>
        <dbReference type="ARBA" id="ARBA00010617"/>
    </source>
</evidence>
<dbReference type="Proteomes" id="UP000792457">
    <property type="component" value="Unassembled WGS sequence"/>
</dbReference>
<dbReference type="PANTHER" id="PTHR24300">
    <property type="entry name" value="CYTOCHROME P450 508A4-RELATED"/>
    <property type="match status" value="1"/>
</dbReference>
<gene>
    <name evidence="10" type="ORF">J437_LFUL004370</name>
</gene>
<dbReference type="InterPro" id="IPR002401">
    <property type="entry name" value="Cyt_P450_E_grp-I"/>
</dbReference>
<evidence type="ECO:0000256" key="7">
    <source>
        <dbReference type="ARBA" id="ARBA00023033"/>
    </source>
</evidence>
<dbReference type="InterPro" id="IPR017972">
    <property type="entry name" value="Cyt_P450_CS"/>
</dbReference>
<keyword evidence="3 8" id="KW-0349">Heme</keyword>
<comment type="cofactor">
    <cofactor evidence="1 8">
        <name>heme</name>
        <dbReference type="ChEBI" id="CHEBI:30413"/>
    </cofactor>
</comment>
<proteinExistence type="inferred from homology"/>
<dbReference type="PANTHER" id="PTHR24300:SF376">
    <property type="entry name" value="CYTOCHROME P450 15A1"/>
    <property type="match status" value="1"/>
</dbReference>
<dbReference type="GO" id="GO:0006805">
    <property type="term" value="P:xenobiotic metabolic process"/>
    <property type="evidence" value="ECO:0007669"/>
    <property type="project" value="TreeGrafter"/>
</dbReference>
<comment type="caution">
    <text evidence="10">The sequence shown here is derived from an EMBL/GenBank/DDBJ whole genome shotgun (WGS) entry which is preliminary data.</text>
</comment>
<name>A0A8K0K1S7_LADFU</name>
<reference evidence="10" key="1">
    <citation type="submission" date="2013-04" db="EMBL/GenBank/DDBJ databases">
        <authorList>
            <person name="Qu J."/>
            <person name="Murali S.C."/>
            <person name="Bandaranaike D."/>
            <person name="Bellair M."/>
            <person name="Blankenburg K."/>
            <person name="Chao H."/>
            <person name="Dinh H."/>
            <person name="Doddapaneni H."/>
            <person name="Downs B."/>
            <person name="Dugan-Rocha S."/>
            <person name="Elkadiri S."/>
            <person name="Gnanaolivu R.D."/>
            <person name="Hernandez B."/>
            <person name="Javaid M."/>
            <person name="Jayaseelan J.C."/>
            <person name="Lee S."/>
            <person name="Li M."/>
            <person name="Ming W."/>
            <person name="Munidasa M."/>
            <person name="Muniz J."/>
            <person name="Nguyen L."/>
            <person name="Ongeri F."/>
            <person name="Osuji N."/>
            <person name="Pu L.-L."/>
            <person name="Puazo M."/>
            <person name="Qu C."/>
            <person name="Quiroz J."/>
            <person name="Raj R."/>
            <person name="Weissenberger G."/>
            <person name="Xin Y."/>
            <person name="Zou X."/>
            <person name="Han Y."/>
            <person name="Richards S."/>
            <person name="Worley K."/>
            <person name="Muzny D."/>
            <person name="Gibbs R."/>
        </authorList>
    </citation>
    <scope>NUCLEOTIDE SEQUENCE</scope>
    <source>
        <strain evidence="10">Sampled in the wild</strain>
    </source>
</reference>
<sequence length="204" mass="23083">MFNLFYISVNQLVALCKDLFSAGSETTSNTLGFATLFMVRYPEIQAKVHEELDRVIGRDRIPTLDDKPNLPYMNAVLLEVQRYCNVAAQSMLHRSTQDSEFRGYFIPKHWGDPENFRPERFLEPGEDGGPMVLKNYSRVIPFGLGRRRCLGEVLAKTSLYVFFSVISHSLRFTNPKGCPPPPTKGINGFTLGTGPFKAVVEPRF</sequence>
<evidence type="ECO:0000256" key="5">
    <source>
        <dbReference type="ARBA" id="ARBA00023002"/>
    </source>
</evidence>
<keyword evidence="4 8" id="KW-0479">Metal-binding</keyword>
<organism evidence="10 11">
    <name type="scientific">Ladona fulva</name>
    <name type="common">Scarce chaser dragonfly</name>
    <name type="synonym">Libellula fulva</name>
    <dbReference type="NCBI Taxonomy" id="123851"/>
    <lineage>
        <taxon>Eukaryota</taxon>
        <taxon>Metazoa</taxon>
        <taxon>Ecdysozoa</taxon>
        <taxon>Arthropoda</taxon>
        <taxon>Hexapoda</taxon>
        <taxon>Insecta</taxon>
        <taxon>Pterygota</taxon>
        <taxon>Palaeoptera</taxon>
        <taxon>Odonata</taxon>
        <taxon>Epiprocta</taxon>
        <taxon>Anisoptera</taxon>
        <taxon>Libelluloidea</taxon>
        <taxon>Libellulidae</taxon>
        <taxon>Ladona</taxon>
    </lineage>
</organism>
<dbReference type="PRINTS" id="PR00385">
    <property type="entry name" value="P450"/>
</dbReference>
<evidence type="ECO:0000256" key="4">
    <source>
        <dbReference type="ARBA" id="ARBA00022723"/>
    </source>
</evidence>
<dbReference type="GO" id="GO:0006082">
    <property type="term" value="P:organic acid metabolic process"/>
    <property type="evidence" value="ECO:0007669"/>
    <property type="project" value="TreeGrafter"/>
</dbReference>
<evidence type="ECO:0000313" key="10">
    <source>
        <dbReference type="EMBL" id="KAG8226720.1"/>
    </source>
</evidence>
<dbReference type="GO" id="GO:0020037">
    <property type="term" value="F:heme binding"/>
    <property type="evidence" value="ECO:0007669"/>
    <property type="project" value="InterPro"/>
</dbReference>
<evidence type="ECO:0000256" key="8">
    <source>
        <dbReference type="PIRSR" id="PIRSR602401-1"/>
    </source>
</evidence>
<protein>
    <recommendedName>
        <fullName evidence="12">Cytochrome P450</fullName>
    </recommendedName>
</protein>
<dbReference type="GO" id="GO:0016712">
    <property type="term" value="F:oxidoreductase activity, acting on paired donors, with incorporation or reduction of molecular oxygen, reduced flavin or flavoprotein as one donor, and incorporation of one atom of oxygen"/>
    <property type="evidence" value="ECO:0007669"/>
    <property type="project" value="TreeGrafter"/>
</dbReference>
<dbReference type="GO" id="GO:0008395">
    <property type="term" value="F:steroid hydroxylase activity"/>
    <property type="evidence" value="ECO:0007669"/>
    <property type="project" value="TreeGrafter"/>
</dbReference>
<comment type="similarity">
    <text evidence="2 9">Belongs to the cytochrome P450 family.</text>
</comment>
<dbReference type="PRINTS" id="PR00463">
    <property type="entry name" value="EP450I"/>
</dbReference>
<keyword evidence="7 9" id="KW-0503">Monooxygenase</keyword>
<dbReference type="InterPro" id="IPR001128">
    <property type="entry name" value="Cyt_P450"/>
</dbReference>
<dbReference type="Pfam" id="PF00067">
    <property type="entry name" value="p450"/>
    <property type="match status" value="1"/>
</dbReference>
<reference evidence="10" key="2">
    <citation type="submission" date="2017-10" db="EMBL/GenBank/DDBJ databases">
        <title>Ladona fulva Genome sequencing and assembly.</title>
        <authorList>
            <person name="Murali S."/>
            <person name="Richards S."/>
            <person name="Bandaranaike D."/>
            <person name="Bellair M."/>
            <person name="Blankenburg K."/>
            <person name="Chao H."/>
            <person name="Dinh H."/>
            <person name="Doddapaneni H."/>
            <person name="Dugan-Rocha S."/>
            <person name="Elkadiri S."/>
            <person name="Gnanaolivu R."/>
            <person name="Hernandez B."/>
            <person name="Skinner E."/>
            <person name="Javaid M."/>
            <person name="Lee S."/>
            <person name="Li M."/>
            <person name="Ming W."/>
            <person name="Munidasa M."/>
            <person name="Muniz J."/>
            <person name="Nguyen L."/>
            <person name="Hughes D."/>
            <person name="Osuji N."/>
            <person name="Pu L.-L."/>
            <person name="Puazo M."/>
            <person name="Qu C."/>
            <person name="Quiroz J."/>
            <person name="Raj R."/>
            <person name="Weissenberger G."/>
            <person name="Xin Y."/>
            <person name="Zou X."/>
            <person name="Han Y."/>
            <person name="Worley K."/>
            <person name="Muzny D."/>
            <person name="Gibbs R."/>
        </authorList>
    </citation>
    <scope>NUCLEOTIDE SEQUENCE</scope>
    <source>
        <strain evidence="10">Sampled in the wild</strain>
    </source>
</reference>
<dbReference type="GO" id="GO:0005737">
    <property type="term" value="C:cytoplasm"/>
    <property type="evidence" value="ECO:0007669"/>
    <property type="project" value="TreeGrafter"/>
</dbReference>
<dbReference type="SUPFAM" id="SSF48264">
    <property type="entry name" value="Cytochrome P450"/>
    <property type="match status" value="1"/>
</dbReference>
<dbReference type="PROSITE" id="PS00086">
    <property type="entry name" value="CYTOCHROME_P450"/>
    <property type="match status" value="1"/>
</dbReference>
<dbReference type="Gene3D" id="1.10.630.10">
    <property type="entry name" value="Cytochrome P450"/>
    <property type="match status" value="1"/>
</dbReference>
<feature type="binding site" description="axial binding residue" evidence="8">
    <location>
        <position position="149"/>
    </location>
    <ligand>
        <name>heme</name>
        <dbReference type="ChEBI" id="CHEBI:30413"/>
    </ligand>
    <ligandPart>
        <name>Fe</name>
        <dbReference type="ChEBI" id="CHEBI:18248"/>
    </ligandPart>
</feature>
<dbReference type="AlphaFoldDB" id="A0A8K0K1S7"/>
<dbReference type="InterPro" id="IPR050182">
    <property type="entry name" value="Cytochrome_P450_fam2"/>
</dbReference>
<dbReference type="OrthoDB" id="3934656at2759"/>
<evidence type="ECO:0000256" key="6">
    <source>
        <dbReference type="ARBA" id="ARBA00023004"/>
    </source>
</evidence>
<keyword evidence="6 8" id="KW-0408">Iron</keyword>